<evidence type="ECO:0000313" key="2">
    <source>
        <dbReference type="Proteomes" id="UP000694255"/>
    </source>
</evidence>
<accession>A0A8J5QKR4</accession>
<sequence>MIRITPLIRYNSTKPSIVDRIHGKLKTALVTMQEADAKMAALEATATPVKIAQLIKVIEDKRELLFLLALYHYQCEKIGITRTNADNRQTHKLKFAAVVWFKLSGINESFWELMYSADLAHHVHNVKYNQQDLGLLDPKNFPEDFYNELKTGIYKGLDFRDVFIISRDRPKWIEKKETVDNESNL</sequence>
<reference evidence="1 2" key="1">
    <citation type="journal article" date="2021" name="DNA Res.">
        <title>Genome analysis of Candida subhashii reveals its hybrid nature and dual mitochondrial genome conformations.</title>
        <authorList>
            <person name="Mixao V."/>
            <person name="Hegedusova E."/>
            <person name="Saus E."/>
            <person name="Pryszcz L.P."/>
            <person name="Cillingova A."/>
            <person name="Nosek J."/>
            <person name="Gabaldon T."/>
        </authorList>
    </citation>
    <scope>NUCLEOTIDE SEQUENCE [LARGE SCALE GENOMIC DNA]</scope>
    <source>
        <strain evidence="1 2">CBS 10753</strain>
    </source>
</reference>
<protein>
    <submittedName>
        <fullName evidence="1">Uncharacterized protein</fullName>
    </submittedName>
</protein>
<gene>
    <name evidence="1" type="ORF">J8A68_004148</name>
</gene>
<dbReference type="Proteomes" id="UP000694255">
    <property type="component" value="Unassembled WGS sequence"/>
</dbReference>
<dbReference type="OrthoDB" id="4092895at2759"/>
<evidence type="ECO:0000313" key="1">
    <source>
        <dbReference type="EMBL" id="KAG7662377.1"/>
    </source>
</evidence>
<dbReference type="EMBL" id="JAGSYN010000180">
    <property type="protein sequence ID" value="KAG7662377.1"/>
    <property type="molecule type" value="Genomic_DNA"/>
</dbReference>
<name>A0A8J5QKR4_9ASCO</name>
<dbReference type="RefSeq" id="XP_049262610.1">
    <property type="nucleotide sequence ID" value="XM_049408076.1"/>
</dbReference>
<organism evidence="1 2">
    <name type="scientific">[Candida] subhashii</name>
    <dbReference type="NCBI Taxonomy" id="561895"/>
    <lineage>
        <taxon>Eukaryota</taxon>
        <taxon>Fungi</taxon>
        <taxon>Dikarya</taxon>
        <taxon>Ascomycota</taxon>
        <taxon>Saccharomycotina</taxon>
        <taxon>Pichiomycetes</taxon>
        <taxon>Debaryomycetaceae</taxon>
        <taxon>Spathaspora</taxon>
    </lineage>
</organism>
<proteinExistence type="predicted"/>
<comment type="caution">
    <text evidence="1">The sequence shown here is derived from an EMBL/GenBank/DDBJ whole genome shotgun (WGS) entry which is preliminary data.</text>
</comment>
<dbReference type="AlphaFoldDB" id="A0A8J5QKR4"/>
<dbReference type="GeneID" id="73470948"/>
<keyword evidence="2" id="KW-1185">Reference proteome</keyword>